<evidence type="ECO:0000313" key="14">
    <source>
        <dbReference type="Proteomes" id="UP000007648"/>
    </source>
</evidence>
<evidence type="ECO:0000256" key="3">
    <source>
        <dbReference type="ARBA" id="ARBA00022490"/>
    </source>
</evidence>
<dbReference type="InterPro" id="IPR040940">
    <property type="entry name" value="DNA_pol_P_Exo"/>
</dbReference>
<dbReference type="GO" id="GO:0051301">
    <property type="term" value="P:cell division"/>
    <property type="evidence" value="ECO:0007669"/>
    <property type="project" value="UniProtKB-KW"/>
</dbReference>
<dbReference type="InterPro" id="IPR026206">
    <property type="entry name" value="HAUS3"/>
</dbReference>
<evidence type="ECO:0000256" key="9">
    <source>
        <dbReference type="ARBA" id="ARBA00023306"/>
    </source>
</evidence>
<dbReference type="Proteomes" id="UP000007648">
    <property type="component" value="Unassembled WGS sequence"/>
</dbReference>
<evidence type="ECO:0000259" key="11">
    <source>
        <dbReference type="Pfam" id="PF14932"/>
    </source>
</evidence>
<dbReference type="PRINTS" id="PR02089">
    <property type="entry name" value="HAUSAUGMINL3"/>
</dbReference>
<feature type="domain" description="HAUS augmin-like complex subunit 3 N-terminal" evidence="11">
    <location>
        <begin position="29"/>
        <end position="283"/>
    </location>
</feature>
<reference evidence="13 14" key="1">
    <citation type="journal article" date="2011" name="Proc. Natl. Acad. Sci. U.S.A.">
        <title>Genetic diversity and population structure of the endangered marsupial Sarcophilus harrisii (Tasmanian devil).</title>
        <authorList>
            <person name="Miller W."/>
            <person name="Hayes V.M."/>
            <person name="Ratan A."/>
            <person name="Petersen D.C."/>
            <person name="Wittekindt N.E."/>
            <person name="Miller J."/>
            <person name="Walenz B."/>
            <person name="Knight J."/>
            <person name="Qi J."/>
            <person name="Zhao F."/>
            <person name="Wang Q."/>
            <person name="Bedoya-Reina O.C."/>
            <person name="Katiyar N."/>
            <person name="Tomsho L.P."/>
            <person name="Kasson L.M."/>
            <person name="Hardie R.A."/>
            <person name="Woodbridge P."/>
            <person name="Tindall E.A."/>
            <person name="Bertelsen M.F."/>
            <person name="Dixon D."/>
            <person name="Pyecroft S."/>
            <person name="Helgen K.M."/>
            <person name="Lesk A.M."/>
            <person name="Pringle T.H."/>
            <person name="Patterson N."/>
            <person name="Zhang Y."/>
            <person name="Kreiss A."/>
            <person name="Woods G.M."/>
            <person name="Jones M.E."/>
            <person name="Schuster S.C."/>
        </authorList>
    </citation>
    <scope>NUCLEOTIDE SEQUENCE [LARGE SCALE GENOMIC DNA]</scope>
</reference>
<dbReference type="HOGENOM" id="CLU_031795_0_0_1"/>
<dbReference type="GO" id="GO:0051225">
    <property type="term" value="P:spindle assembly"/>
    <property type="evidence" value="ECO:0007669"/>
    <property type="project" value="InterPro"/>
</dbReference>
<evidence type="ECO:0000256" key="4">
    <source>
        <dbReference type="ARBA" id="ARBA00022618"/>
    </source>
</evidence>
<keyword evidence="6" id="KW-0498">Mitosis</keyword>
<dbReference type="InParanoid" id="G3WFD4"/>
<dbReference type="GeneTree" id="ENSGT00390000011904"/>
<accession>G3WFD4</accession>
<dbReference type="Pfam" id="PF14932">
    <property type="entry name" value="HAUS-augmin3"/>
    <property type="match status" value="1"/>
</dbReference>
<protein>
    <submittedName>
        <fullName evidence="13">HAUS augmin like complex subunit 3</fullName>
    </submittedName>
</protein>
<dbReference type="STRING" id="9305.ENSSHAP00000014139"/>
<evidence type="ECO:0000256" key="6">
    <source>
        <dbReference type="ARBA" id="ARBA00022776"/>
    </source>
</evidence>
<dbReference type="PANTHER" id="PTHR19378:SF0">
    <property type="entry name" value="HAUS AUGMIN-LIKE COMPLEX SUBUNIT 3"/>
    <property type="match status" value="1"/>
</dbReference>
<dbReference type="Ensembl" id="ENSSHAT00000014256.2">
    <property type="protein sequence ID" value="ENSSHAP00000014139.2"/>
    <property type="gene ID" value="ENSSHAG00000012083.2"/>
</dbReference>
<gene>
    <name evidence="13" type="primary">POLN</name>
</gene>
<dbReference type="FunCoup" id="G3WFD4">
    <property type="interactions" value="2069"/>
</dbReference>
<dbReference type="GO" id="GO:0072686">
    <property type="term" value="C:mitotic spindle"/>
    <property type="evidence" value="ECO:0007669"/>
    <property type="project" value="TreeGrafter"/>
</dbReference>
<evidence type="ECO:0000256" key="7">
    <source>
        <dbReference type="ARBA" id="ARBA00023054"/>
    </source>
</evidence>
<organism evidence="13 14">
    <name type="scientific">Sarcophilus harrisii</name>
    <name type="common">Tasmanian devil</name>
    <name type="synonym">Sarcophilus laniarius</name>
    <dbReference type="NCBI Taxonomy" id="9305"/>
    <lineage>
        <taxon>Eukaryota</taxon>
        <taxon>Metazoa</taxon>
        <taxon>Chordata</taxon>
        <taxon>Craniata</taxon>
        <taxon>Vertebrata</taxon>
        <taxon>Euteleostomi</taxon>
        <taxon>Mammalia</taxon>
        <taxon>Metatheria</taxon>
        <taxon>Dasyuromorphia</taxon>
        <taxon>Dasyuridae</taxon>
        <taxon>Sarcophilus</taxon>
    </lineage>
</organism>
<keyword evidence="4" id="KW-0132">Cell division</keyword>
<dbReference type="AlphaFoldDB" id="G3WFD4"/>
<evidence type="ECO:0000256" key="5">
    <source>
        <dbReference type="ARBA" id="ARBA00022701"/>
    </source>
</evidence>
<dbReference type="Pfam" id="PF18049">
    <property type="entry name" value="DNA_pol_P_Exo"/>
    <property type="match status" value="1"/>
</dbReference>
<reference evidence="13" key="3">
    <citation type="submission" date="2025-09" db="UniProtKB">
        <authorList>
            <consortium name="Ensembl"/>
        </authorList>
    </citation>
    <scope>IDENTIFICATION</scope>
</reference>
<dbReference type="GO" id="GO:0031023">
    <property type="term" value="P:microtubule organizing center organization"/>
    <property type="evidence" value="ECO:0007669"/>
    <property type="project" value="TreeGrafter"/>
</dbReference>
<dbReference type="InterPro" id="IPR032733">
    <property type="entry name" value="HAUS3_N"/>
</dbReference>
<dbReference type="GO" id="GO:0005815">
    <property type="term" value="C:microtubule organizing center"/>
    <property type="evidence" value="ECO:0007669"/>
    <property type="project" value="TreeGrafter"/>
</dbReference>
<keyword evidence="3" id="KW-0963">Cytoplasm</keyword>
<keyword evidence="9" id="KW-0131">Cell cycle</keyword>
<keyword evidence="7 10" id="KW-0175">Coiled coil</keyword>
<reference evidence="13" key="2">
    <citation type="submission" date="2025-08" db="UniProtKB">
        <authorList>
            <consortium name="Ensembl"/>
        </authorList>
    </citation>
    <scope>IDENTIFICATION</scope>
</reference>
<dbReference type="eggNOG" id="ENOG502R4I5">
    <property type="taxonomic scope" value="Eukaryota"/>
</dbReference>
<keyword evidence="8" id="KW-0206">Cytoskeleton</keyword>
<evidence type="ECO:0000256" key="2">
    <source>
        <dbReference type="ARBA" id="ARBA00009645"/>
    </source>
</evidence>
<evidence type="ECO:0000256" key="8">
    <source>
        <dbReference type="ARBA" id="ARBA00023212"/>
    </source>
</evidence>
<feature type="coiled-coil region" evidence="10">
    <location>
        <begin position="309"/>
        <end position="336"/>
    </location>
</feature>
<evidence type="ECO:0000256" key="10">
    <source>
        <dbReference type="SAM" id="Coils"/>
    </source>
</evidence>
<comment type="subcellular location">
    <subcellularLocation>
        <location evidence="1">Cytoplasm</location>
        <location evidence="1">Cytoskeleton</location>
        <location evidence="1">Spindle</location>
    </subcellularLocation>
</comment>
<dbReference type="PANTHER" id="PTHR19378">
    <property type="entry name" value="GOLGIN- RELATED"/>
    <property type="match status" value="1"/>
</dbReference>
<feature type="domain" description="DNA polymerase nu pseudo-exo" evidence="12">
    <location>
        <begin position="658"/>
        <end position="801"/>
    </location>
</feature>
<proteinExistence type="inferred from homology"/>
<evidence type="ECO:0000256" key="1">
    <source>
        <dbReference type="ARBA" id="ARBA00004186"/>
    </source>
</evidence>
<name>G3WFD4_SARHA</name>
<keyword evidence="5" id="KW-0493">Microtubule</keyword>
<evidence type="ECO:0000313" key="13">
    <source>
        <dbReference type="Ensembl" id="ENSSHAP00000014139.2"/>
    </source>
</evidence>
<keyword evidence="14" id="KW-1185">Reference proteome</keyword>
<dbReference type="GO" id="GO:0005874">
    <property type="term" value="C:microtubule"/>
    <property type="evidence" value="ECO:0007669"/>
    <property type="project" value="UniProtKB-KW"/>
</dbReference>
<comment type="similarity">
    <text evidence="2">Belongs to the HAUS3 family.</text>
</comment>
<dbReference type="GO" id="GO:0070652">
    <property type="term" value="C:HAUS complex"/>
    <property type="evidence" value="ECO:0007669"/>
    <property type="project" value="InterPro"/>
</dbReference>
<evidence type="ECO:0000259" key="12">
    <source>
        <dbReference type="Pfam" id="PF18049"/>
    </source>
</evidence>
<feature type="coiled-coil region" evidence="10">
    <location>
        <begin position="463"/>
        <end position="490"/>
    </location>
</feature>
<sequence>MSCGNEFVETLKKIGYPKSDNLNGEDFDWLFETVENKPFLEWFCRNVNEQHVLTEKELQAFNTLQKSGKPILEEQALDEVLKTCKTSDLKTCSYEGIELEKLETELQALQKLKNLKIQRRNKFQSIASTNSHRLFQLKSKEEEVTKNLKESQGFLNAVNSKITNQLQDLIDGVEKLTTYFDCSETKQRTTPPVFLSQLALEKYLSQEGQSTVALTLYTKKHFFQGIQELVESSNEENFQLFDIQTPSNCGDDDNEAREERRHEMSRLQLAYICAQHQLIQLKANECSLQSRIKWAEETLQTLTSKAIGKEDVEAKISRFSSEILKLEEQITQLKNKTLPTVVKENAQLLNMPVVKGDFDRQLARQDYYTSRQELVLNQLIKQKASFELLQLAYEIELRKHRDTHRQLENLTQELSQSNTILHQRLEMLADPSISQQTQPRNIIDAKDCSTHRLYELLEGENKKQELFKTYEGLEEVAQKLKQDVSSIRDQLTITAQEHALFLSKLNNGVDMLCDTLYCGGNQLYLSDQSPHYVTVTDQSPEFSNIISLQSTGIKQCNQMPNIEDHNSLASVPLTSCAIPSLNLKPSHFQKKEIKKEYFLKEDNNIEKKDARNLKRKFTTANHLSKQTKNHFTMEEFGNGIEIKYQNSGETKALENPVCDVRSMGAVEKSQLVEMLKQAAVLVVTMIYQDGSSQLKHDKDLNSLVKGIIILIKSPLDNSSHSFNALNTDPPMMAEFTKEDRYIYIKIQHDTLWKQDQEINNQFARTVLFEILKCKYPVVCFNAKEFVKTVLQLNGRYGYWKHGKCLILGLTFLRMVRE</sequence>